<proteinExistence type="predicted"/>
<dbReference type="InterPro" id="IPR050560">
    <property type="entry name" value="MYB_TF"/>
</dbReference>
<dbReference type="AlphaFoldDB" id="A0AAV0UCV9"/>
<reference evidence="6" key="1">
    <citation type="submission" date="2022-12" db="EMBL/GenBank/DDBJ databases">
        <authorList>
            <person name="Webb A."/>
        </authorList>
    </citation>
    <scope>NUCLEOTIDE SEQUENCE</scope>
    <source>
        <strain evidence="6">Hp1</strain>
    </source>
</reference>
<dbReference type="GO" id="GO:0000981">
    <property type="term" value="F:DNA-binding transcription factor activity, RNA polymerase II-specific"/>
    <property type="evidence" value="ECO:0007669"/>
    <property type="project" value="TreeGrafter"/>
</dbReference>
<sequence>MQGQSSRSNSELLLHHQKLQKERKPVSKWTEKEDCLMLKLVHKYGTRHWTVIGTKLPGRSGKQCRERWHNQLDPAIRKEPWTAEEELILKDLHDRFGNKWADIAKMLPGRTDNSIKNHWNSRKRRHKREIAPPKTLQRKRHERTVSETVTSGSILALASPASVEGHDMYTLPTLVSNHQVDCASPHVNAFFQSPLAIQTAPHGDPHNKAVCWTPTDAAYNRPNTAWSVPAAMPNWTSDDRIHFLSTATTIEPRSTKLTSDDRVPVMSGEGLMEVPGESGEKTLSLNARETNQKKDDPSLEILANAALLQAIGHVV</sequence>
<dbReference type="PROSITE" id="PS51294">
    <property type="entry name" value="HTH_MYB"/>
    <property type="match status" value="2"/>
</dbReference>
<evidence type="ECO:0000313" key="6">
    <source>
        <dbReference type="EMBL" id="CAI5734836.1"/>
    </source>
</evidence>
<dbReference type="Pfam" id="PF00249">
    <property type="entry name" value="Myb_DNA-binding"/>
    <property type="match status" value="2"/>
</dbReference>
<dbReference type="Proteomes" id="UP001162031">
    <property type="component" value="Unassembled WGS sequence"/>
</dbReference>
<name>A0AAV0UCV9_HYABA</name>
<dbReference type="InterPro" id="IPR001005">
    <property type="entry name" value="SANT/Myb"/>
</dbReference>
<evidence type="ECO:0000256" key="1">
    <source>
        <dbReference type="ARBA" id="ARBA00022737"/>
    </source>
</evidence>
<dbReference type="FunFam" id="1.10.10.60:FF:000010">
    <property type="entry name" value="Transcriptional activator Myb isoform A"/>
    <property type="match status" value="1"/>
</dbReference>
<feature type="compositionally biased region" description="Polar residues" evidence="3">
    <location>
        <begin position="1"/>
        <end position="11"/>
    </location>
</feature>
<dbReference type="SMART" id="SM00717">
    <property type="entry name" value="SANT"/>
    <property type="match status" value="2"/>
</dbReference>
<dbReference type="PANTHER" id="PTHR45614:SF232">
    <property type="entry name" value="TRANSCRIPTION FACTOR MYB3R-2"/>
    <property type="match status" value="1"/>
</dbReference>
<dbReference type="EMBL" id="CANTFL010001244">
    <property type="protein sequence ID" value="CAI5734836.1"/>
    <property type="molecule type" value="Genomic_DNA"/>
</dbReference>
<feature type="domain" description="Myb-like" evidence="4">
    <location>
        <begin position="21"/>
        <end position="72"/>
    </location>
</feature>
<feature type="region of interest" description="Disordered" evidence="3">
    <location>
        <begin position="1"/>
        <end position="26"/>
    </location>
</feature>
<dbReference type="GO" id="GO:0000978">
    <property type="term" value="F:RNA polymerase II cis-regulatory region sequence-specific DNA binding"/>
    <property type="evidence" value="ECO:0007669"/>
    <property type="project" value="TreeGrafter"/>
</dbReference>
<keyword evidence="2" id="KW-0238">DNA-binding</keyword>
<dbReference type="PROSITE" id="PS50090">
    <property type="entry name" value="MYB_LIKE"/>
    <property type="match status" value="2"/>
</dbReference>
<evidence type="ECO:0000256" key="2">
    <source>
        <dbReference type="ARBA" id="ARBA00023125"/>
    </source>
</evidence>
<dbReference type="PANTHER" id="PTHR45614">
    <property type="entry name" value="MYB PROTEIN-RELATED"/>
    <property type="match status" value="1"/>
</dbReference>
<dbReference type="InterPro" id="IPR009057">
    <property type="entry name" value="Homeodomain-like_sf"/>
</dbReference>
<feature type="domain" description="HTH myb-type" evidence="5">
    <location>
        <begin position="21"/>
        <end position="72"/>
    </location>
</feature>
<dbReference type="Gene3D" id="1.10.10.60">
    <property type="entry name" value="Homeodomain-like"/>
    <property type="match status" value="2"/>
</dbReference>
<accession>A0AAV0UCV9</accession>
<protein>
    <submittedName>
        <fullName evidence="6">Uncharacterized protein</fullName>
    </submittedName>
</protein>
<dbReference type="CDD" id="cd00167">
    <property type="entry name" value="SANT"/>
    <property type="match status" value="2"/>
</dbReference>
<evidence type="ECO:0000313" key="7">
    <source>
        <dbReference type="Proteomes" id="UP001162031"/>
    </source>
</evidence>
<dbReference type="InterPro" id="IPR017930">
    <property type="entry name" value="Myb_dom"/>
</dbReference>
<evidence type="ECO:0000259" key="5">
    <source>
        <dbReference type="PROSITE" id="PS51294"/>
    </source>
</evidence>
<feature type="domain" description="Myb-like" evidence="4">
    <location>
        <begin position="73"/>
        <end position="123"/>
    </location>
</feature>
<feature type="domain" description="HTH myb-type" evidence="5">
    <location>
        <begin position="73"/>
        <end position="127"/>
    </location>
</feature>
<evidence type="ECO:0000259" key="4">
    <source>
        <dbReference type="PROSITE" id="PS50090"/>
    </source>
</evidence>
<comment type="caution">
    <text evidence="6">The sequence shown here is derived from an EMBL/GenBank/DDBJ whole genome shotgun (WGS) entry which is preliminary data.</text>
</comment>
<keyword evidence="1" id="KW-0677">Repeat</keyword>
<evidence type="ECO:0000256" key="3">
    <source>
        <dbReference type="SAM" id="MobiDB-lite"/>
    </source>
</evidence>
<gene>
    <name evidence="6" type="ORF">HBR001_LOCUS6289</name>
</gene>
<keyword evidence="7" id="KW-1185">Reference proteome</keyword>
<dbReference type="SUPFAM" id="SSF46689">
    <property type="entry name" value="Homeodomain-like"/>
    <property type="match status" value="1"/>
</dbReference>
<dbReference type="GO" id="GO:0005634">
    <property type="term" value="C:nucleus"/>
    <property type="evidence" value="ECO:0007669"/>
    <property type="project" value="TreeGrafter"/>
</dbReference>
<organism evidence="6 7">
    <name type="scientific">Hyaloperonospora brassicae</name>
    <name type="common">Brassica downy mildew</name>
    <name type="synonym">Peronospora brassicae</name>
    <dbReference type="NCBI Taxonomy" id="162125"/>
    <lineage>
        <taxon>Eukaryota</taxon>
        <taxon>Sar</taxon>
        <taxon>Stramenopiles</taxon>
        <taxon>Oomycota</taxon>
        <taxon>Peronosporomycetes</taxon>
        <taxon>Peronosporales</taxon>
        <taxon>Peronosporaceae</taxon>
        <taxon>Hyaloperonospora</taxon>
    </lineage>
</organism>